<evidence type="ECO:0000313" key="10">
    <source>
        <dbReference type="EMBL" id="MDQ0338410.1"/>
    </source>
</evidence>
<evidence type="ECO:0000259" key="9">
    <source>
        <dbReference type="Pfam" id="PF01618"/>
    </source>
</evidence>
<keyword evidence="4" id="KW-1003">Cell membrane</keyword>
<dbReference type="Proteomes" id="UP001232445">
    <property type="component" value="Unassembled WGS sequence"/>
</dbReference>
<dbReference type="PANTHER" id="PTHR30433:SF2">
    <property type="entry name" value="MOTILITY PROTEIN A"/>
    <property type="match status" value="1"/>
</dbReference>
<dbReference type="RefSeq" id="WP_307336688.1">
    <property type="nucleotide sequence ID" value="NZ_JAUSUQ010000003.1"/>
</dbReference>
<proteinExistence type="inferred from homology"/>
<feature type="transmembrane region" description="Helical" evidence="8">
    <location>
        <begin position="201"/>
        <end position="223"/>
    </location>
</feature>
<dbReference type="EMBL" id="JAUSUQ010000003">
    <property type="protein sequence ID" value="MDQ0338410.1"/>
    <property type="molecule type" value="Genomic_DNA"/>
</dbReference>
<evidence type="ECO:0000256" key="5">
    <source>
        <dbReference type="ARBA" id="ARBA00022692"/>
    </source>
</evidence>
<evidence type="ECO:0000256" key="2">
    <source>
        <dbReference type="ARBA" id="ARBA00008038"/>
    </source>
</evidence>
<evidence type="ECO:0000313" key="11">
    <source>
        <dbReference type="Proteomes" id="UP001232445"/>
    </source>
</evidence>
<comment type="subcellular location">
    <subcellularLocation>
        <location evidence="1">Cell membrane</location>
        <topology evidence="1">Multi-pass membrane protein</topology>
    </subcellularLocation>
</comment>
<reference evidence="10 11" key="1">
    <citation type="submission" date="2023-07" db="EMBL/GenBank/DDBJ databases">
        <title>Genomic Encyclopedia of Type Strains, Phase IV (KMG-IV): sequencing the most valuable type-strain genomes for metagenomic binning, comparative biology and taxonomic classification.</title>
        <authorList>
            <person name="Goeker M."/>
        </authorList>
    </citation>
    <scope>NUCLEOTIDE SEQUENCE [LARGE SCALE GENOMIC DNA]</scope>
    <source>
        <strain evidence="10 11">DSM 17740</strain>
    </source>
</reference>
<dbReference type="PANTHER" id="PTHR30433">
    <property type="entry name" value="CHEMOTAXIS PROTEIN MOTA"/>
    <property type="match status" value="1"/>
</dbReference>
<evidence type="ECO:0000256" key="3">
    <source>
        <dbReference type="ARBA" id="ARBA00022448"/>
    </source>
</evidence>
<feature type="transmembrane region" description="Helical" evidence="8">
    <location>
        <begin position="49"/>
        <end position="73"/>
    </location>
</feature>
<gene>
    <name evidence="10" type="ORF">J2S00_001194</name>
</gene>
<evidence type="ECO:0000256" key="1">
    <source>
        <dbReference type="ARBA" id="ARBA00004651"/>
    </source>
</evidence>
<comment type="similarity">
    <text evidence="2">Belongs to the MotA family.</text>
</comment>
<accession>A0ABU0CPR8</accession>
<sequence length="287" mass="31534">MSIGIALYIEKQNGGSAVRQRDWLTPLGIFLGFGIIIIAIYLAGGIEGLSGFVSLSSFVTVVGGLTASLFVGFGGQEVKNMFSVLHQTFRKKNIDFQELIDFWVLLARKARQEGVVTGLEQELEQVKDPFVRKGLRLVVDGNDAGIIRQIMTMDISTLQKRHARGHQLISKAAELSPGWGMVGTIVGLVLMLQQIDNPQAIGPAIALALITTLYGVLLANLVFNPIANKLMLLTEEEVFIKEIIVEALISIRNDEGPVVLREKLQMFLTSEMYGRLKPLEEGRDVSV</sequence>
<evidence type="ECO:0000256" key="7">
    <source>
        <dbReference type="ARBA" id="ARBA00023136"/>
    </source>
</evidence>
<name>A0ABU0CPR8_9BACI</name>
<evidence type="ECO:0000256" key="6">
    <source>
        <dbReference type="ARBA" id="ARBA00022989"/>
    </source>
</evidence>
<dbReference type="Pfam" id="PF01618">
    <property type="entry name" value="MotA_ExbB"/>
    <property type="match status" value="1"/>
</dbReference>
<feature type="transmembrane region" description="Helical" evidence="8">
    <location>
        <begin position="178"/>
        <end position="195"/>
    </location>
</feature>
<comment type="caution">
    <text evidence="10">The sequence shown here is derived from an EMBL/GenBank/DDBJ whole genome shotgun (WGS) entry which is preliminary data.</text>
</comment>
<protein>
    <submittedName>
        <fullName evidence="10">Chemotaxis protein MotA</fullName>
    </submittedName>
</protein>
<keyword evidence="6 8" id="KW-1133">Transmembrane helix</keyword>
<organism evidence="10 11">
    <name type="scientific">Caldalkalibacillus uzonensis</name>
    <dbReference type="NCBI Taxonomy" id="353224"/>
    <lineage>
        <taxon>Bacteria</taxon>
        <taxon>Bacillati</taxon>
        <taxon>Bacillota</taxon>
        <taxon>Bacilli</taxon>
        <taxon>Bacillales</taxon>
        <taxon>Bacillaceae</taxon>
        <taxon>Caldalkalibacillus</taxon>
    </lineage>
</organism>
<evidence type="ECO:0000256" key="4">
    <source>
        <dbReference type="ARBA" id="ARBA00022475"/>
    </source>
</evidence>
<keyword evidence="11" id="KW-1185">Reference proteome</keyword>
<feature type="domain" description="MotA/TolQ/ExbB proton channel" evidence="9">
    <location>
        <begin position="124"/>
        <end position="238"/>
    </location>
</feature>
<keyword evidence="3" id="KW-0813">Transport</keyword>
<dbReference type="InterPro" id="IPR000540">
    <property type="entry name" value="Flag_MotA_CS"/>
</dbReference>
<keyword evidence="5 8" id="KW-0812">Transmembrane</keyword>
<dbReference type="InterPro" id="IPR047055">
    <property type="entry name" value="MotA-like"/>
</dbReference>
<evidence type="ECO:0000256" key="8">
    <source>
        <dbReference type="SAM" id="Phobius"/>
    </source>
</evidence>
<keyword evidence="7 8" id="KW-0472">Membrane</keyword>
<feature type="transmembrane region" description="Helical" evidence="8">
    <location>
        <begin position="23"/>
        <end position="43"/>
    </location>
</feature>
<dbReference type="PROSITE" id="PS01307">
    <property type="entry name" value="MOTA"/>
    <property type="match status" value="1"/>
</dbReference>
<dbReference type="InterPro" id="IPR002898">
    <property type="entry name" value="MotA_ExbB_proton_chnl"/>
</dbReference>